<evidence type="ECO:0000313" key="3">
    <source>
        <dbReference type="Proteomes" id="UP001551675"/>
    </source>
</evidence>
<protein>
    <submittedName>
        <fullName evidence="2">Phospholipase D-like domain-containing protein</fullName>
    </submittedName>
</protein>
<dbReference type="EMBL" id="JBFALK010000023">
    <property type="protein sequence ID" value="MEV0973671.1"/>
    <property type="molecule type" value="Genomic_DNA"/>
</dbReference>
<dbReference type="InterPro" id="IPR025202">
    <property type="entry name" value="PLD-like_dom"/>
</dbReference>
<dbReference type="Gene3D" id="3.30.870.10">
    <property type="entry name" value="Endonuclease Chain A"/>
    <property type="match status" value="1"/>
</dbReference>
<gene>
    <name evidence="2" type="ORF">AB0I59_34145</name>
</gene>
<evidence type="ECO:0000313" key="2">
    <source>
        <dbReference type="EMBL" id="MEV0973671.1"/>
    </source>
</evidence>
<name>A0ABV3GPU9_MICGL</name>
<organism evidence="2 3">
    <name type="scientific">Microtetraspora glauca</name>
    <dbReference type="NCBI Taxonomy" id="1996"/>
    <lineage>
        <taxon>Bacteria</taxon>
        <taxon>Bacillati</taxon>
        <taxon>Actinomycetota</taxon>
        <taxon>Actinomycetes</taxon>
        <taxon>Streptosporangiales</taxon>
        <taxon>Streptosporangiaceae</taxon>
        <taxon>Microtetraspora</taxon>
    </lineage>
</organism>
<evidence type="ECO:0000259" key="1">
    <source>
        <dbReference type="Pfam" id="PF13091"/>
    </source>
</evidence>
<accession>A0ABV3GPU9</accession>
<comment type="caution">
    <text evidence="2">The sequence shown here is derived from an EMBL/GenBank/DDBJ whole genome shotgun (WGS) entry which is preliminary data.</text>
</comment>
<keyword evidence="3" id="KW-1185">Reference proteome</keyword>
<sequence length="342" mass="37430">MGDLAPGLYERLVTEGLARDLASHGDLAQLRPLDQVEAADVLTAHLAALTRRALRSLRGDDAERLAGQVELVNRLTAVLGEVIPDTSDDLVATSRELLLAVTRSRTPTGEPVFPRRPETPLAASALLVNGHGQPSVGHELRRELASADRVDLLCAFVRWHGVRILEEDLAEFVRRGGRLRVITTTYRGATERRALDRLAELGATIKISYETRTTRLHAKAWLFRRDSGFSTAYVGSSNLSKSALIDGLEWNVRLSALEQPHLLDTFSATFEEYWGDPAFEDYDPGAEADRRRLDQALELESAGPRELPLAIASLDVRPYGYQGEVLAGLACSATSNHASCSA</sequence>
<feature type="domain" description="Phospholipase D-like" evidence="1">
    <location>
        <begin position="144"/>
        <end position="274"/>
    </location>
</feature>
<dbReference type="RefSeq" id="WP_358139458.1">
    <property type="nucleotide sequence ID" value="NZ_JBFALK010000023.1"/>
</dbReference>
<dbReference type="CDD" id="cd09203">
    <property type="entry name" value="PLDc_N_DEXD_b1"/>
    <property type="match status" value="1"/>
</dbReference>
<dbReference type="SUPFAM" id="SSF56024">
    <property type="entry name" value="Phospholipase D/nuclease"/>
    <property type="match status" value="1"/>
</dbReference>
<dbReference type="Pfam" id="PF13091">
    <property type="entry name" value="PLDc_2"/>
    <property type="match status" value="1"/>
</dbReference>
<reference evidence="2 3" key="1">
    <citation type="submission" date="2024-06" db="EMBL/GenBank/DDBJ databases">
        <title>The Natural Products Discovery Center: Release of the First 8490 Sequenced Strains for Exploring Actinobacteria Biosynthetic Diversity.</title>
        <authorList>
            <person name="Kalkreuter E."/>
            <person name="Kautsar S.A."/>
            <person name="Yang D."/>
            <person name="Bader C.D."/>
            <person name="Teijaro C.N."/>
            <person name="Fluegel L."/>
            <person name="Davis C.M."/>
            <person name="Simpson J.R."/>
            <person name="Lauterbach L."/>
            <person name="Steele A.D."/>
            <person name="Gui C."/>
            <person name="Meng S."/>
            <person name="Li G."/>
            <person name="Viehrig K."/>
            <person name="Ye F."/>
            <person name="Su P."/>
            <person name="Kiefer A.F."/>
            <person name="Nichols A."/>
            <person name="Cepeda A.J."/>
            <person name="Yan W."/>
            <person name="Fan B."/>
            <person name="Jiang Y."/>
            <person name="Adhikari A."/>
            <person name="Zheng C.-J."/>
            <person name="Schuster L."/>
            <person name="Cowan T.M."/>
            <person name="Smanski M.J."/>
            <person name="Chevrette M.G."/>
            <person name="De Carvalho L.P.S."/>
            <person name="Shen B."/>
        </authorList>
    </citation>
    <scope>NUCLEOTIDE SEQUENCE [LARGE SCALE GENOMIC DNA]</scope>
    <source>
        <strain evidence="2 3">NPDC050100</strain>
    </source>
</reference>
<dbReference type="Proteomes" id="UP001551675">
    <property type="component" value="Unassembled WGS sequence"/>
</dbReference>
<proteinExistence type="predicted"/>